<evidence type="ECO:0000256" key="3">
    <source>
        <dbReference type="ARBA" id="ARBA00022884"/>
    </source>
</evidence>
<dbReference type="NCBIfam" id="TIGR03632">
    <property type="entry name" value="uS11_bact"/>
    <property type="match status" value="1"/>
</dbReference>
<dbReference type="NCBIfam" id="NF003698">
    <property type="entry name" value="PRK05309.1"/>
    <property type="match status" value="1"/>
</dbReference>
<evidence type="ECO:0000256" key="4">
    <source>
        <dbReference type="ARBA" id="ARBA00022980"/>
    </source>
</evidence>
<evidence type="ECO:0000256" key="9">
    <source>
        <dbReference type="RuleBase" id="RU003629"/>
    </source>
</evidence>
<sequence length="129" mass="13945">MAGRKKGARKKEKKSIPTGIAHIHSTFNNSVITITDLQGNTLCWASAGTVGFKGSRKSTPFAAQQAAQKCAQDALRFGLKKVHVRIKGPGGGRESAVRAIQSTGIEIRSIKDVTSIPHNGCRPRKRRRV</sequence>
<dbReference type="InterPro" id="IPR001971">
    <property type="entry name" value="Ribosomal_uS11"/>
</dbReference>
<dbReference type="AlphaFoldDB" id="A0A1F5VE33"/>
<dbReference type="STRING" id="1817863.A2Y62_03005"/>
<dbReference type="Proteomes" id="UP000178943">
    <property type="component" value="Unassembled WGS sequence"/>
</dbReference>
<dbReference type="FunFam" id="3.30.420.80:FF:000001">
    <property type="entry name" value="30S ribosomal protein S11"/>
    <property type="match status" value="1"/>
</dbReference>
<comment type="function">
    <text evidence="7 8">Located on the platform of the 30S subunit, it bridges several disparate RNA helices of the 16S rRNA. Forms part of the Shine-Dalgarno cleft in the 70S ribosome.</text>
</comment>
<dbReference type="Pfam" id="PF00411">
    <property type="entry name" value="Ribosomal_S11"/>
    <property type="match status" value="1"/>
</dbReference>
<dbReference type="EMBL" id="MFGW01000189">
    <property type="protein sequence ID" value="OGF61655.1"/>
    <property type="molecule type" value="Genomic_DNA"/>
</dbReference>
<dbReference type="SUPFAM" id="SSF53137">
    <property type="entry name" value="Translational machinery components"/>
    <property type="match status" value="1"/>
</dbReference>
<dbReference type="InterPro" id="IPR018102">
    <property type="entry name" value="Ribosomal_uS11_CS"/>
</dbReference>
<comment type="similarity">
    <text evidence="1 8 9">Belongs to the universal ribosomal protein uS11 family.</text>
</comment>
<proteinExistence type="inferred from homology"/>
<evidence type="ECO:0000256" key="5">
    <source>
        <dbReference type="ARBA" id="ARBA00023274"/>
    </source>
</evidence>
<dbReference type="InterPro" id="IPR036967">
    <property type="entry name" value="Ribosomal_uS11_sf"/>
</dbReference>
<organism evidence="10 11">
    <name type="scientific">Candidatus Fischerbacteria bacterium RBG_13_37_8</name>
    <dbReference type="NCBI Taxonomy" id="1817863"/>
    <lineage>
        <taxon>Bacteria</taxon>
        <taxon>Candidatus Fischeribacteriota</taxon>
    </lineage>
</organism>
<comment type="caution">
    <text evidence="10">The sequence shown here is derived from an EMBL/GenBank/DDBJ whole genome shotgun (WGS) entry which is preliminary data.</text>
</comment>
<dbReference type="PIRSF" id="PIRSF002131">
    <property type="entry name" value="Ribosomal_S11"/>
    <property type="match status" value="1"/>
</dbReference>
<dbReference type="GO" id="GO:0003735">
    <property type="term" value="F:structural constituent of ribosome"/>
    <property type="evidence" value="ECO:0007669"/>
    <property type="project" value="InterPro"/>
</dbReference>
<keyword evidence="4 8" id="KW-0689">Ribosomal protein</keyword>
<keyword evidence="5 8" id="KW-0687">Ribonucleoprotein</keyword>
<gene>
    <name evidence="8" type="primary">rpsK</name>
    <name evidence="10" type="ORF">A2Y62_03005</name>
</gene>
<dbReference type="GO" id="GO:0019843">
    <property type="term" value="F:rRNA binding"/>
    <property type="evidence" value="ECO:0007669"/>
    <property type="project" value="UniProtKB-UniRule"/>
</dbReference>
<reference evidence="10 11" key="1">
    <citation type="journal article" date="2016" name="Nat. Commun.">
        <title>Thousands of microbial genomes shed light on interconnected biogeochemical processes in an aquifer system.</title>
        <authorList>
            <person name="Anantharaman K."/>
            <person name="Brown C.T."/>
            <person name="Hug L.A."/>
            <person name="Sharon I."/>
            <person name="Castelle C.J."/>
            <person name="Probst A.J."/>
            <person name="Thomas B.C."/>
            <person name="Singh A."/>
            <person name="Wilkins M.J."/>
            <person name="Karaoz U."/>
            <person name="Brodie E.L."/>
            <person name="Williams K.H."/>
            <person name="Hubbard S.S."/>
            <person name="Banfield J.F."/>
        </authorList>
    </citation>
    <scope>NUCLEOTIDE SEQUENCE [LARGE SCALE GENOMIC DNA]</scope>
</reference>
<dbReference type="GO" id="GO:1990904">
    <property type="term" value="C:ribonucleoprotein complex"/>
    <property type="evidence" value="ECO:0007669"/>
    <property type="project" value="UniProtKB-KW"/>
</dbReference>
<name>A0A1F5VE33_9BACT</name>
<dbReference type="HAMAP" id="MF_01310">
    <property type="entry name" value="Ribosomal_uS11"/>
    <property type="match status" value="1"/>
</dbReference>
<evidence type="ECO:0000256" key="2">
    <source>
        <dbReference type="ARBA" id="ARBA00022730"/>
    </source>
</evidence>
<keyword evidence="2 8" id="KW-0699">rRNA-binding</keyword>
<protein>
    <recommendedName>
        <fullName evidence="6 8">Small ribosomal subunit protein uS11</fullName>
    </recommendedName>
</protein>
<dbReference type="PANTHER" id="PTHR11759">
    <property type="entry name" value="40S RIBOSOMAL PROTEIN S14/30S RIBOSOMAL PROTEIN S11"/>
    <property type="match status" value="1"/>
</dbReference>
<dbReference type="InterPro" id="IPR019981">
    <property type="entry name" value="Ribosomal_uS11_bac-type"/>
</dbReference>
<dbReference type="GO" id="GO:0005840">
    <property type="term" value="C:ribosome"/>
    <property type="evidence" value="ECO:0007669"/>
    <property type="project" value="UniProtKB-KW"/>
</dbReference>
<dbReference type="PROSITE" id="PS00054">
    <property type="entry name" value="RIBOSOMAL_S11"/>
    <property type="match status" value="1"/>
</dbReference>
<dbReference type="GO" id="GO:0006412">
    <property type="term" value="P:translation"/>
    <property type="evidence" value="ECO:0007669"/>
    <property type="project" value="UniProtKB-UniRule"/>
</dbReference>
<evidence type="ECO:0000256" key="8">
    <source>
        <dbReference type="HAMAP-Rule" id="MF_01310"/>
    </source>
</evidence>
<dbReference type="Gene3D" id="3.30.420.80">
    <property type="entry name" value="Ribosomal protein S11"/>
    <property type="match status" value="1"/>
</dbReference>
<evidence type="ECO:0000313" key="10">
    <source>
        <dbReference type="EMBL" id="OGF61655.1"/>
    </source>
</evidence>
<accession>A0A1F5VE33</accession>
<comment type="subunit">
    <text evidence="8">Part of the 30S ribosomal subunit. Interacts with proteins S7 and S18. Binds to IF-3.</text>
</comment>
<evidence type="ECO:0000256" key="1">
    <source>
        <dbReference type="ARBA" id="ARBA00006194"/>
    </source>
</evidence>
<evidence type="ECO:0000256" key="7">
    <source>
        <dbReference type="ARBA" id="ARBA00058053"/>
    </source>
</evidence>
<evidence type="ECO:0000313" key="11">
    <source>
        <dbReference type="Proteomes" id="UP000178943"/>
    </source>
</evidence>
<evidence type="ECO:0000256" key="6">
    <source>
        <dbReference type="ARBA" id="ARBA00035160"/>
    </source>
</evidence>
<keyword evidence="3 8" id="KW-0694">RNA-binding</keyword>